<evidence type="ECO:0000256" key="1">
    <source>
        <dbReference type="SAM" id="MobiDB-lite"/>
    </source>
</evidence>
<name>A0AA36CX29_9BILA</name>
<feature type="transmembrane region" description="Helical" evidence="2">
    <location>
        <begin position="382"/>
        <end position="401"/>
    </location>
</feature>
<evidence type="ECO:0000256" key="2">
    <source>
        <dbReference type="SAM" id="Phobius"/>
    </source>
</evidence>
<dbReference type="AlphaFoldDB" id="A0AA36CX29"/>
<proteinExistence type="predicted"/>
<dbReference type="Pfam" id="PF10318">
    <property type="entry name" value="7TM_GPCR_Srh"/>
    <property type="match status" value="2"/>
</dbReference>
<feature type="transmembrane region" description="Helical" evidence="2">
    <location>
        <begin position="99"/>
        <end position="127"/>
    </location>
</feature>
<dbReference type="PANTHER" id="PTHR22941:SF307">
    <property type="entry name" value="SERPENTINE RECEPTOR, CLASS H"/>
    <property type="match status" value="1"/>
</dbReference>
<comment type="caution">
    <text evidence="3">The sequence shown here is derived from an EMBL/GenBank/DDBJ whole genome shotgun (WGS) entry which is preliminary data.</text>
</comment>
<accession>A0AA36CX29</accession>
<protein>
    <submittedName>
        <fullName evidence="3">Uncharacterized protein</fullName>
    </submittedName>
</protein>
<reference evidence="3" key="1">
    <citation type="submission" date="2023-06" db="EMBL/GenBank/DDBJ databases">
        <authorList>
            <person name="Delattre M."/>
        </authorList>
    </citation>
    <scope>NUCLEOTIDE SEQUENCE</scope>
    <source>
        <strain evidence="3">AF72</strain>
    </source>
</reference>
<feature type="transmembrane region" description="Helical" evidence="2">
    <location>
        <begin position="21"/>
        <end position="41"/>
    </location>
</feature>
<evidence type="ECO:0000313" key="4">
    <source>
        <dbReference type="Proteomes" id="UP001177023"/>
    </source>
</evidence>
<feature type="region of interest" description="Disordered" evidence="1">
    <location>
        <begin position="742"/>
        <end position="774"/>
    </location>
</feature>
<feature type="non-terminal residue" evidence="3">
    <location>
        <position position="1"/>
    </location>
</feature>
<feature type="transmembrane region" description="Helical" evidence="2">
    <location>
        <begin position="284"/>
        <end position="305"/>
    </location>
</feature>
<keyword evidence="2" id="KW-1133">Transmembrane helix</keyword>
<dbReference type="EMBL" id="CATQJA010002647">
    <property type="protein sequence ID" value="CAJ0576958.1"/>
    <property type="molecule type" value="Genomic_DNA"/>
</dbReference>
<feature type="transmembrane region" description="Helical" evidence="2">
    <location>
        <begin position="347"/>
        <end position="370"/>
    </location>
</feature>
<keyword evidence="4" id="KW-1185">Reference proteome</keyword>
<evidence type="ECO:0000313" key="3">
    <source>
        <dbReference type="EMBL" id="CAJ0576958.1"/>
    </source>
</evidence>
<feature type="transmembrane region" description="Helical" evidence="2">
    <location>
        <begin position="786"/>
        <end position="803"/>
    </location>
</feature>
<feature type="transmembrane region" description="Helical" evidence="2">
    <location>
        <begin position="148"/>
        <end position="171"/>
    </location>
</feature>
<dbReference type="InterPro" id="IPR053220">
    <property type="entry name" value="Nematode_rcpt-like_serp_H"/>
</dbReference>
<feature type="transmembrane region" description="Helical" evidence="2">
    <location>
        <begin position="183"/>
        <end position="203"/>
    </location>
</feature>
<dbReference type="InterPro" id="IPR019422">
    <property type="entry name" value="7TM_GPCR_serpentine_rcpt_Srh"/>
</dbReference>
<dbReference type="PANTHER" id="PTHR22941">
    <property type="entry name" value="SERPENTINE RECEPTOR"/>
    <property type="match status" value="1"/>
</dbReference>
<keyword evidence="2" id="KW-0812">Transmembrane</keyword>
<sequence length="804" mass="90556">MIFSTGQCIIYRHRQILPIGHWLRVEWATISIIFTFHYLFYDFAFVHTLSYGNCELNGPALKNKILEEYPQYIFVREYDDFFFGDASGFYPLTGLTIQINAAVIAILMGVESLIFGVFFFWHAFYMLDRNLYLSQQTRRLQSKMLKGLIFQLLIPYMTLLYPGAFISGVQVLQLNVDPAYINFAFWCNGSHASISSISIILFTEPYKRYVFQLAGFPSVKIRTMAFFFAIHYIFCDVFFVHTLSLGNAELGNGLGIRDKILKRYPEYSFVLDHDDFFAGDASSIYPFTGLTLQMNACVIVAVSIAEAATFQYNQGFALVAHAFWMLDGHVALSRQTRRLQTKLMKGLLLQLAIPYLTLLLPWGLFAGVQFADYKISPAILNFAFWFNASHATMSSISILLFTEPYKMFVLRLFGWKKGIGDSVTWVLQTTDCGRNFTSVYYEPWGWTLTGYDVQAWIDGLPIDIFRPNTTVANVFQISGRSLKIQITQTKNETSSFHQLFGADVDEYKMLSAVATTNLGTQWAIPPGTKQKYVVYQPSSHKYGLVTTKVGLYGDCANVNIWKGLTETQSSLIYGGIGQLCTQPFYRNTKINFFYGRYMIFEVDNNEAYCNLTVVTGTRPTYDTYYTNTGPGVLTSPPYLGTDTDNFTIQYNLWSQRAQGQGINLDLMSFLPQGATLEVDDKNGNRGQLDAQICHYHTDQKQLWITYSWQCTPGTFCDNGLIMRYSDGDNDFYATTLFPPTSPGTQSTAAHTDASAPSTSPDPNAISTSSGSTDTVATTTKIGAPRGASLTLIFVVLGYFSGVFH</sequence>
<gene>
    <name evidence="3" type="ORF">MSPICULIGERA_LOCUS15239</name>
</gene>
<organism evidence="3 4">
    <name type="scientific">Mesorhabditis spiculigera</name>
    <dbReference type="NCBI Taxonomy" id="96644"/>
    <lineage>
        <taxon>Eukaryota</taxon>
        <taxon>Metazoa</taxon>
        <taxon>Ecdysozoa</taxon>
        <taxon>Nematoda</taxon>
        <taxon>Chromadorea</taxon>
        <taxon>Rhabditida</taxon>
        <taxon>Rhabditina</taxon>
        <taxon>Rhabditomorpha</taxon>
        <taxon>Rhabditoidea</taxon>
        <taxon>Rhabditidae</taxon>
        <taxon>Mesorhabditinae</taxon>
        <taxon>Mesorhabditis</taxon>
    </lineage>
</organism>
<keyword evidence="2" id="KW-0472">Membrane</keyword>
<dbReference type="Proteomes" id="UP001177023">
    <property type="component" value="Unassembled WGS sequence"/>
</dbReference>
<feature type="transmembrane region" description="Helical" evidence="2">
    <location>
        <begin position="224"/>
        <end position="244"/>
    </location>
</feature>